<organism evidence="2 3">
    <name type="scientific">Candidatus Nitrohelix vancouverensis</name>
    <dbReference type="NCBI Taxonomy" id="2705534"/>
    <lineage>
        <taxon>Bacteria</taxon>
        <taxon>Pseudomonadati</taxon>
        <taxon>Nitrospinota/Tectimicrobiota group</taxon>
        <taxon>Nitrospinota</taxon>
        <taxon>Nitrospinia</taxon>
        <taxon>Nitrospinales</taxon>
        <taxon>Nitrospinaceae</taxon>
        <taxon>Candidatus Nitrohelix</taxon>
    </lineage>
</organism>
<dbReference type="AlphaFoldDB" id="A0A7T0C464"/>
<dbReference type="PROSITE" id="PS51502">
    <property type="entry name" value="S_R_A_B_BARREL"/>
    <property type="match status" value="1"/>
</dbReference>
<reference evidence="3" key="1">
    <citation type="submission" date="2020-02" db="EMBL/GenBank/DDBJ databases">
        <title>Genomic and physiological characterization of two novel Nitrospinaceae genera.</title>
        <authorList>
            <person name="Mueller A.J."/>
            <person name="Jung M.-Y."/>
            <person name="Strachan C.R."/>
            <person name="Herbold C.W."/>
            <person name="Kirkegaard R.H."/>
            <person name="Daims H."/>
        </authorList>
    </citation>
    <scope>NUCLEOTIDE SEQUENCE [LARGE SCALE GENOMIC DNA]</scope>
</reference>
<sequence>MIKHIVMFKLENKTKENMEQAIASLKSLEGAIESLRFIEVGVDFKSSERSFDLVLTTHFDDKEGLETYAAHPNHQPVIKTIRSLCKQSVVVDYEI</sequence>
<proteinExistence type="predicted"/>
<dbReference type="Pfam" id="PF07876">
    <property type="entry name" value="Dabb"/>
    <property type="match status" value="1"/>
</dbReference>
<evidence type="ECO:0000259" key="1">
    <source>
        <dbReference type="PROSITE" id="PS51502"/>
    </source>
</evidence>
<evidence type="ECO:0000313" key="3">
    <source>
        <dbReference type="Proteomes" id="UP000594464"/>
    </source>
</evidence>
<accession>A0A7T0C464</accession>
<dbReference type="EMBL" id="CP048620">
    <property type="protein sequence ID" value="QPJ66160.1"/>
    <property type="molecule type" value="Genomic_DNA"/>
</dbReference>
<dbReference type="SUPFAM" id="SSF54909">
    <property type="entry name" value="Dimeric alpha+beta barrel"/>
    <property type="match status" value="1"/>
</dbReference>
<dbReference type="PANTHER" id="PTHR37832">
    <property type="entry name" value="BLL2683 PROTEIN"/>
    <property type="match status" value="1"/>
</dbReference>
<protein>
    <submittedName>
        <fullName evidence="2">Dabb family protein</fullName>
    </submittedName>
</protein>
<dbReference type="Gene3D" id="3.30.70.100">
    <property type="match status" value="1"/>
</dbReference>
<dbReference type="InterPro" id="IPR011008">
    <property type="entry name" value="Dimeric_a/b-barrel"/>
</dbReference>
<evidence type="ECO:0000313" key="2">
    <source>
        <dbReference type="EMBL" id="QPJ66160.1"/>
    </source>
</evidence>
<dbReference type="InterPro" id="IPR013097">
    <property type="entry name" value="Dabb"/>
</dbReference>
<dbReference type="Proteomes" id="UP000594464">
    <property type="component" value="Chromosome"/>
</dbReference>
<dbReference type="SMART" id="SM00886">
    <property type="entry name" value="Dabb"/>
    <property type="match status" value="1"/>
</dbReference>
<name>A0A7T0C464_9BACT</name>
<dbReference type="PANTHER" id="PTHR37832:SF1">
    <property type="entry name" value="STRESS-RESPONSE A_B BARREL DOMAIN-CONTAINING PROTEIN"/>
    <property type="match status" value="1"/>
</dbReference>
<gene>
    <name evidence="2" type="ORF">G3M78_12460</name>
</gene>
<feature type="domain" description="Stress-response A/B barrel" evidence="1">
    <location>
        <begin position="2"/>
        <end position="93"/>
    </location>
</feature>
<dbReference type="KEGG" id="nva:G3M78_12460"/>